<reference evidence="1 2" key="1">
    <citation type="submission" date="2019-07" db="EMBL/GenBank/DDBJ databases">
        <title>Salinicoccus cyprini sp. nov., isolated from gastro-intestinal tract of mirror carp, Cyprinus carpio var. specularis, collected from Gobind Sagar Reservoir, Himachal Pradesh, India.</title>
        <authorList>
            <person name="Talwar C."/>
            <person name="Singh A.K."/>
            <person name="Lal R."/>
            <person name="Negi R.K."/>
        </authorList>
    </citation>
    <scope>NUCLEOTIDE SEQUENCE [LARGE SCALE GENOMIC DNA]</scope>
    <source>
        <strain evidence="1 2">CT19</strain>
    </source>
</reference>
<dbReference type="GO" id="GO:0016791">
    <property type="term" value="F:phosphatase activity"/>
    <property type="evidence" value="ECO:0007669"/>
    <property type="project" value="TreeGrafter"/>
</dbReference>
<protein>
    <submittedName>
        <fullName evidence="1">HAD-IIB family hydrolase</fullName>
    </submittedName>
</protein>
<evidence type="ECO:0000313" key="2">
    <source>
        <dbReference type="Proteomes" id="UP000315103"/>
    </source>
</evidence>
<comment type="caution">
    <text evidence="1">The sequence shown here is derived from an EMBL/GenBank/DDBJ whole genome shotgun (WGS) entry which is preliminary data.</text>
</comment>
<dbReference type="AlphaFoldDB" id="A0A558ASP9"/>
<name>A0A558ASP9_9STAP</name>
<proteinExistence type="predicted"/>
<dbReference type="InterPro" id="IPR023214">
    <property type="entry name" value="HAD_sf"/>
</dbReference>
<dbReference type="Gene3D" id="3.30.1240.10">
    <property type="match status" value="1"/>
</dbReference>
<dbReference type="SFLD" id="SFLDG01140">
    <property type="entry name" value="C2.B:_Phosphomannomutase_and_P"/>
    <property type="match status" value="1"/>
</dbReference>
<dbReference type="SUPFAM" id="SSF56784">
    <property type="entry name" value="HAD-like"/>
    <property type="match status" value="1"/>
</dbReference>
<dbReference type="SFLD" id="SFLDS00003">
    <property type="entry name" value="Haloacid_Dehalogenase"/>
    <property type="match status" value="1"/>
</dbReference>
<dbReference type="PANTHER" id="PTHR10000:SF55">
    <property type="entry name" value="5-AMINO-6-(5-PHOSPHO-D-RIBITYLAMINO)URACIL PHOSPHATASE YCSE"/>
    <property type="match status" value="1"/>
</dbReference>
<organism evidence="1 2">
    <name type="scientific">Salinicoccus cyprini</name>
    <dbReference type="NCBI Taxonomy" id="2493691"/>
    <lineage>
        <taxon>Bacteria</taxon>
        <taxon>Bacillati</taxon>
        <taxon>Bacillota</taxon>
        <taxon>Bacilli</taxon>
        <taxon>Bacillales</taxon>
        <taxon>Staphylococcaceae</taxon>
        <taxon>Salinicoccus</taxon>
    </lineage>
</organism>
<dbReference type="Gene3D" id="3.40.50.1000">
    <property type="entry name" value="HAD superfamily/HAD-like"/>
    <property type="match status" value="1"/>
</dbReference>
<keyword evidence="2" id="KW-1185">Reference proteome</keyword>
<evidence type="ECO:0000313" key="1">
    <source>
        <dbReference type="EMBL" id="TVT27284.1"/>
    </source>
</evidence>
<dbReference type="NCBIfam" id="TIGR01484">
    <property type="entry name" value="HAD-SF-IIB"/>
    <property type="match status" value="1"/>
</dbReference>
<dbReference type="GO" id="GO:0005829">
    <property type="term" value="C:cytosol"/>
    <property type="evidence" value="ECO:0007669"/>
    <property type="project" value="TreeGrafter"/>
</dbReference>
<dbReference type="InterPro" id="IPR006379">
    <property type="entry name" value="HAD-SF_hydro_IIB"/>
</dbReference>
<dbReference type="InterPro" id="IPR036412">
    <property type="entry name" value="HAD-like_sf"/>
</dbReference>
<dbReference type="PROSITE" id="PS01229">
    <property type="entry name" value="COF_2"/>
    <property type="match status" value="1"/>
</dbReference>
<dbReference type="OrthoDB" id="9810101at2"/>
<dbReference type="Pfam" id="PF08282">
    <property type="entry name" value="Hydrolase_3"/>
    <property type="match status" value="1"/>
</dbReference>
<dbReference type="GO" id="GO:0000287">
    <property type="term" value="F:magnesium ion binding"/>
    <property type="evidence" value="ECO:0007669"/>
    <property type="project" value="TreeGrafter"/>
</dbReference>
<accession>A0A558ASP9</accession>
<gene>
    <name evidence="1" type="ORF">FO441_09570</name>
</gene>
<dbReference type="EMBL" id="VMSJ01000004">
    <property type="protein sequence ID" value="TVT27284.1"/>
    <property type="molecule type" value="Genomic_DNA"/>
</dbReference>
<dbReference type="Proteomes" id="UP000315103">
    <property type="component" value="Unassembled WGS sequence"/>
</dbReference>
<dbReference type="RefSeq" id="WP_145289259.1">
    <property type="nucleotide sequence ID" value="NZ_VMSJ01000004.1"/>
</dbReference>
<sequence>MKALALDMDGTILDHSGNFSQSLVETLVELKKRGFLIFFATGRTPHEITSITPEGCPIDGYVAASGMGIYIDDRLVESASFEPEFVARMVEEARSKEIYYEIHTLEHSSRTLLQDQAYVFEDLGQDQPETMMNAEYRYAEETLQSTTQWVEKLTFEHVVKMFFFSTDMKKIRDWYDYLDNHQDKSIYALYTTSRHNAELMLNGRDKANGLEILLDHYDISFEDVHAIGDSMNDLPLFERAGRSTAMKNAPEPIKEKADDITSHTCDEGGLERYLMERYLD</sequence>
<keyword evidence="1" id="KW-0378">Hydrolase</keyword>
<dbReference type="PANTHER" id="PTHR10000">
    <property type="entry name" value="PHOSPHOSERINE PHOSPHATASE"/>
    <property type="match status" value="1"/>
</dbReference>